<reference evidence="1 2" key="1">
    <citation type="journal article" date="2021" name="Commun. Biol.">
        <title>The genome of Shorea leprosula (Dipterocarpaceae) highlights the ecological relevance of drought in aseasonal tropical rainforests.</title>
        <authorList>
            <person name="Ng K.K.S."/>
            <person name="Kobayashi M.J."/>
            <person name="Fawcett J.A."/>
            <person name="Hatakeyama M."/>
            <person name="Paape T."/>
            <person name="Ng C.H."/>
            <person name="Ang C.C."/>
            <person name="Tnah L.H."/>
            <person name="Lee C.T."/>
            <person name="Nishiyama T."/>
            <person name="Sese J."/>
            <person name="O'Brien M.J."/>
            <person name="Copetti D."/>
            <person name="Mohd Noor M.I."/>
            <person name="Ong R.C."/>
            <person name="Putra M."/>
            <person name="Sireger I.Z."/>
            <person name="Indrioko S."/>
            <person name="Kosugi Y."/>
            <person name="Izuno A."/>
            <person name="Isagi Y."/>
            <person name="Lee S.L."/>
            <person name="Shimizu K.K."/>
        </authorList>
    </citation>
    <scope>NUCLEOTIDE SEQUENCE [LARGE SCALE GENOMIC DNA]</scope>
    <source>
        <strain evidence="1">214</strain>
    </source>
</reference>
<dbReference type="EMBL" id="BPVZ01000145">
    <property type="protein sequence ID" value="GKV40858.1"/>
    <property type="molecule type" value="Genomic_DNA"/>
</dbReference>
<proteinExistence type="predicted"/>
<dbReference type="AlphaFoldDB" id="A0AAV5LUI7"/>
<protein>
    <submittedName>
        <fullName evidence="1">Uncharacterized protein</fullName>
    </submittedName>
</protein>
<evidence type="ECO:0000313" key="1">
    <source>
        <dbReference type="EMBL" id="GKV40858.1"/>
    </source>
</evidence>
<keyword evidence="2" id="KW-1185">Reference proteome</keyword>
<name>A0AAV5LUI7_9ROSI</name>
<gene>
    <name evidence="1" type="ORF">SLEP1_g48457</name>
</gene>
<accession>A0AAV5LUI7</accession>
<comment type="caution">
    <text evidence="1">The sequence shown here is derived from an EMBL/GenBank/DDBJ whole genome shotgun (WGS) entry which is preliminary data.</text>
</comment>
<dbReference type="Proteomes" id="UP001054252">
    <property type="component" value="Unassembled WGS sequence"/>
</dbReference>
<organism evidence="1 2">
    <name type="scientific">Rubroshorea leprosula</name>
    <dbReference type="NCBI Taxonomy" id="152421"/>
    <lineage>
        <taxon>Eukaryota</taxon>
        <taxon>Viridiplantae</taxon>
        <taxon>Streptophyta</taxon>
        <taxon>Embryophyta</taxon>
        <taxon>Tracheophyta</taxon>
        <taxon>Spermatophyta</taxon>
        <taxon>Magnoliopsida</taxon>
        <taxon>eudicotyledons</taxon>
        <taxon>Gunneridae</taxon>
        <taxon>Pentapetalae</taxon>
        <taxon>rosids</taxon>
        <taxon>malvids</taxon>
        <taxon>Malvales</taxon>
        <taxon>Dipterocarpaceae</taxon>
        <taxon>Rubroshorea</taxon>
    </lineage>
</organism>
<evidence type="ECO:0000313" key="2">
    <source>
        <dbReference type="Proteomes" id="UP001054252"/>
    </source>
</evidence>
<sequence>MFVNLAWKTAVVVRVLGGNGFSVRLVGSNTEFRVPKSHLRFRQCWKDGRWFLIGKGSGNSTVLKVTRQIEAAMEPYVGADGIRKSPMISEGALKRRSSPCLSGAEYHAVAKKIRLIVKDGSTGARSLLLHPSPFSEKVDALVTQ</sequence>